<dbReference type="PANTHER" id="PTHR47396:SF1">
    <property type="entry name" value="ATP-DEPENDENT HELICASE IRC3-RELATED"/>
    <property type="match status" value="1"/>
</dbReference>
<dbReference type="GO" id="GO:0016787">
    <property type="term" value="F:hydrolase activity"/>
    <property type="evidence" value="ECO:0007669"/>
    <property type="project" value="InterPro"/>
</dbReference>
<dbReference type="PROSITE" id="PS51192">
    <property type="entry name" value="HELICASE_ATP_BIND_1"/>
    <property type="match status" value="1"/>
</dbReference>
<dbReference type="InterPro" id="IPR014001">
    <property type="entry name" value="Helicase_ATP-bd"/>
</dbReference>
<dbReference type="SUPFAM" id="SSF52540">
    <property type="entry name" value="P-loop containing nucleoside triphosphate hydrolases"/>
    <property type="match status" value="2"/>
</dbReference>
<gene>
    <name evidence="2" type="ORF">UW79_C0002G0025</name>
</gene>
<dbReference type="SMART" id="SM00487">
    <property type="entry name" value="DEXDc"/>
    <property type="match status" value="1"/>
</dbReference>
<dbReference type="Pfam" id="PF04851">
    <property type="entry name" value="ResIII"/>
    <property type="match status" value="1"/>
</dbReference>
<comment type="caution">
    <text evidence="2">The sequence shown here is derived from an EMBL/GenBank/DDBJ whole genome shotgun (WGS) entry which is preliminary data.</text>
</comment>
<evidence type="ECO:0000313" key="3">
    <source>
        <dbReference type="Proteomes" id="UP000034032"/>
    </source>
</evidence>
<dbReference type="Pfam" id="PF00271">
    <property type="entry name" value="Helicase_C"/>
    <property type="match status" value="1"/>
</dbReference>
<proteinExistence type="predicted"/>
<dbReference type="GO" id="GO:0003677">
    <property type="term" value="F:DNA binding"/>
    <property type="evidence" value="ECO:0007669"/>
    <property type="project" value="InterPro"/>
</dbReference>
<accession>A0A0G1KGQ9</accession>
<organism evidence="2 3">
    <name type="scientific">Candidatus Yanofskybacteria bacterium GW2011_GWA2_44_9</name>
    <dbReference type="NCBI Taxonomy" id="1619025"/>
    <lineage>
        <taxon>Bacteria</taxon>
        <taxon>Candidatus Yanofskyibacteriota</taxon>
    </lineage>
</organism>
<dbReference type="Proteomes" id="UP000034032">
    <property type="component" value="Unassembled WGS sequence"/>
</dbReference>
<name>A0A0G1KGQ9_9BACT</name>
<dbReference type="AlphaFoldDB" id="A0A0G1KGQ9"/>
<feature type="domain" description="Helicase ATP-binding" evidence="1">
    <location>
        <begin position="351"/>
        <end position="501"/>
    </location>
</feature>
<dbReference type="Pfam" id="PF22548">
    <property type="entry name" value="AEP-TOTE"/>
    <property type="match status" value="1"/>
</dbReference>
<evidence type="ECO:0000259" key="1">
    <source>
        <dbReference type="PROSITE" id="PS51192"/>
    </source>
</evidence>
<dbReference type="CDD" id="cd17926">
    <property type="entry name" value="DEXHc_RE"/>
    <property type="match status" value="1"/>
</dbReference>
<dbReference type="PANTHER" id="PTHR47396">
    <property type="entry name" value="TYPE I RESTRICTION ENZYME ECOKI R PROTEIN"/>
    <property type="match status" value="1"/>
</dbReference>
<dbReference type="EMBL" id="LCJR01000002">
    <property type="protein sequence ID" value="KKT82708.1"/>
    <property type="molecule type" value="Genomic_DNA"/>
</dbReference>
<reference evidence="2 3" key="1">
    <citation type="journal article" date="2015" name="Nature">
        <title>rRNA introns, odd ribosomes, and small enigmatic genomes across a large radiation of phyla.</title>
        <authorList>
            <person name="Brown C.T."/>
            <person name="Hug L.A."/>
            <person name="Thomas B.C."/>
            <person name="Sharon I."/>
            <person name="Castelle C.J."/>
            <person name="Singh A."/>
            <person name="Wilkins M.J."/>
            <person name="Williams K.H."/>
            <person name="Banfield J.F."/>
        </authorList>
    </citation>
    <scope>NUCLEOTIDE SEQUENCE [LARGE SCALE GENOMIC DNA]</scope>
</reference>
<sequence length="696" mass="79926">MNTQEKINLFTCLFNGRTDVFARRWERWGTDISGYSPVYADKEKHKYTPLSDYFIEQHLKGDVVLGTYPLLTNNTSWFVAADFDGENWLEPAKRFFYKCSERGLLGYVERSRSGKGGHVWFFFDQPYPAYKSRKIFLHLIKESGSIDQFDKEDSFDRIFPNQDYLSGKGLGNLIALPLQGNSIKLGNSSFLDPENNFSLLDDQWNFINSIKRISTFNLDGVFDRLSTDKLNNKKVSYGKSLSLTIGSYISIPKQQMFKTLTDFLTENLNFFNSDYIVRRNMGLSTYKIEKYFKAIAKDDNNVLMPRGFLNKLIAHLNDNNIDFIVENALNKLSDIDLKPEFQLFDYQKEALEYFTNQDQGILVAPPGSGKTIMGLALIANKLQPALIITHRKQIYNQWLDRIEDFLKIPKREIGQYVSAKKTVKSPVTVAMIQTLAKTPDLKSVASQFGLILVDECHHMPARTFRDVITQFSPKYLYGLTATPTRKNNDEKLIFVYLGDVLHTVPGNYNQQTTTASPKLKLVIQETNLSVPFSIGVAQFPALSKILVFDSQRNSQIVTDVIREAKSGKKCLVLTECKDHAEILSLYFKKDFEVTVLTGNLLPKKRREKEKQIKDGNFQILIATGQLLGEGTSLKNIDCLFLVYPFSYEGKLIQYIGRIQHGKADVRTIYDYRDKNIEYLEKLFKKRAKYYKSLAPF</sequence>
<dbReference type="InterPro" id="IPR050742">
    <property type="entry name" value="Helicase_Restrict-Modif_Enz"/>
</dbReference>
<dbReference type="GO" id="GO:0005829">
    <property type="term" value="C:cytosol"/>
    <property type="evidence" value="ECO:0007669"/>
    <property type="project" value="TreeGrafter"/>
</dbReference>
<dbReference type="Gene3D" id="3.40.50.300">
    <property type="entry name" value="P-loop containing nucleotide triphosphate hydrolases"/>
    <property type="match status" value="2"/>
</dbReference>
<evidence type="ECO:0000313" key="2">
    <source>
        <dbReference type="EMBL" id="KKT82708.1"/>
    </source>
</evidence>
<dbReference type="InterPro" id="IPR001650">
    <property type="entry name" value="Helicase_C-like"/>
</dbReference>
<dbReference type="InterPro" id="IPR006935">
    <property type="entry name" value="Helicase/UvrB_N"/>
</dbReference>
<dbReference type="InterPro" id="IPR027417">
    <property type="entry name" value="P-loop_NTPase"/>
</dbReference>
<dbReference type="GO" id="GO:0005524">
    <property type="term" value="F:ATP binding"/>
    <property type="evidence" value="ECO:0007669"/>
    <property type="project" value="InterPro"/>
</dbReference>
<dbReference type="InterPro" id="IPR054347">
    <property type="entry name" value="TOTE_primase"/>
</dbReference>
<protein>
    <submittedName>
        <fullName evidence="2">Type III restriction protein res subunit</fullName>
    </submittedName>
</protein>